<dbReference type="EMBL" id="JASNWA010000010">
    <property type="protein sequence ID" value="KAK3167907.1"/>
    <property type="molecule type" value="Genomic_DNA"/>
</dbReference>
<feature type="compositionally biased region" description="Polar residues" evidence="18">
    <location>
        <begin position="472"/>
        <end position="490"/>
    </location>
</feature>
<dbReference type="InterPro" id="IPR042236">
    <property type="entry name" value="PI3K_accessory_sf"/>
</dbReference>
<feature type="compositionally biased region" description="Basic and acidic residues" evidence="18">
    <location>
        <begin position="2584"/>
        <end position="2593"/>
    </location>
</feature>
<feature type="region of interest" description="Disordered" evidence="18">
    <location>
        <begin position="2414"/>
        <end position="2442"/>
    </location>
</feature>
<dbReference type="GO" id="GO:0046854">
    <property type="term" value="P:phosphatidylinositol phosphate biosynthetic process"/>
    <property type="evidence" value="ECO:0007669"/>
    <property type="project" value="InterPro"/>
</dbReference>
<feature type="domain" description="PI3K/PI4K catalytic" evidence="20">
    <location>
        <begin position="1617"/>
        <end position="1917"/>
    </location>
</feature>
<evidence type="ECO:0000256" key="12">
    <source>
        <dbReference type="ARBA" id="ARBA00022777"/>
    </source>
</evidence>
<dbReference type="Gene3D" id="1.10.1070.11">
    <property type="entry name" value="Phosphatidylinositol 3-/4-kinase, catalytic domain"/>
    <property type="match status" value="1"/>
</dbReference>
<dbReference type="InterPro" id="IPR045495">
    <property type="entry name" value="PI4K_N"/>
</dbReference>
<dbReference type="SUPFAM" id="SSF56112">
    <property type="entry name" value="Protein kinase-like (PK-like)"/>
    <property type="match status" value="2"/>
</dbReference>
<dbReference type="PROSITE" id="PS50290">
    <property type="entry name" value="PI3_4_KINASE_3"/>
    <property type="match status" value="1"/>
</dbReference>
<feature type="region of interest" description="Disordered" evidence="18">
    <location>
        <begin position="2470"/>
        <end position="2545"/>
    </location>
</feature>
<dbReference type="Pfam" id="PF00613">
    <property type="entry name" value="PI3Ka"/>
    <property type="match status" value="1"/>
</dbReference>
<dbReference type="Proteomes" id="UP001276659">
    <property type="component" value="Unassembled WGS sequence"/>
</dbReference>
<dbReference type="CDD" id="cd05167">
    <property type="entry name" value="PI4Kc_III_alpha"/>
    <property type="match status" value="1"/>
</dbReference>
<proteinExistence type="inferred from homology"/>
<dbReference type="GO" id="GO:0004430">
    <property type="term" value="F:1-phosphatidylinositol 4-kinase activity"/>
    <property type="evidence" value="ECO:0007669"/>
    <property type="project" value="UniProtKB-EC"/>
</dbReference>
<comment type="catalytic activity">
    <reaction evidence="1">
        <text>a 1,2-diacyl-sn-glycero-3-phospho-(1D-myo-inositol) + ATP = a 1,2-diacyl-sn-glycero-3-phospho-(1D-myo-inositol 4-phosphate) + ADP + H(+)</text>
        <dbReference type="Rhea" id="RHEA:19877"/>
        <dbReference type="ChEBI" id="CHEBI:15378"/>
        <dbReference type="ChEBI" id="CHEBI:30616"/>
        <dbReference type="ChEBI" id="CHEBI:57880"/>
        <dbReference type="ChEBI" id="CHEBI:58178"/>
        <dbReference type="ChEBI" id="CHEBI:456216"/>
        <dbReference type="EC" id="2.7.1.67"/>
    </reaction>
</comment>
<evidence type="ECO:0000256" key="2">
    <source>
        <dbReference type="ARBA" id="ARBA00001946"/>
    </source>
</evidence>
<keyword evidence="9" id="KW-0808">Transferase</keyword>
<comment type="cofactor">
    <cofactor evidence="2">
        <name>Mg(2+)</name>
        <dbReference type="ChEBI" id="CHEBI:18420"/>
    </cofactor>
</comment>
<dbReference type="GO" id="GO:0046872">
    <property type="term" value="F:metal ion binding"/>
    <property type="evidence" value="ECO:0007669"/>
    <property type="project" value="UniProtKB-KW"/>
</dbReference>
<evidence type="ECO:0000256" key="18">
    <source>
        <dbReference type="SAM" id="MobiDB-lite"/>
    </source>
</evidence>
<evidence type="ECO:0000256" key="17">
    <source>
        <dbReference type="PROSITE-ProRule" id="PRU10141"/>
    </source>
</evidence>
<feature type="region of interest" description="Disordered" evidence="18">
    <location>
        <begin position="2232"/>
        <end position="2274"/>
    </location>
</feature>
<dbReference type="PANTHER" id="PTHR10048">
    <property type="entry name" value="PHOSPHATIDYLINOSITOL KINASE"/>
    <property type="match status" value="1"/>
</dbReference>
<keyword evidence="14" id="KW-0460">Magnesium</keyword>
<evidence type="ECO:0000256" key="5">
    <source>
        <dbReference type="ARBA" id="ARBA00008874"/>
    </source>
</evidence>
<evidence type="ECO:0000256" key="16">
    <source>
        <dbReference type="ARBA" id="ARBA00048679"/>
    </source>
</evidence>
<reference evidence="22" key="1">
    <citation type="submission" date="2022-11" db="EMBL/GenBank/DDBJ databases">
        <title>Chromosomal genome sequence assembly and mating type (MAT) locus characterization of the leprose asexual lichenized fungus Lepraria neglecta (Nyl.) Erichsen.</title>
        <authorList>
            <person name="Allen J.L."/>
            <person name="Pfeffer B."/>
        </authorList>
    </citation>
    <scope>NUCLEOTIDE SEQUENCE</scope>
    <source>
        <strain evidence="22">Allen 5258</strain>
    </source>
</reference>
<feature type="domain" description="Protein kinase" evidence="19">
    <location>
        <begin position="1959"/>
        <end position="2209"/>
    </location>
</feature>
<dbReference type="SMART" id="SM00146">
    <property type="entry name" value="PI3Kc"/>
    <property type="match status" value="1"/>
</dbReference>
<dbReference type="PROSITE" id="PS00107">
    <property type="entry name" value="PROTEIN_KINASE_ATP"/>
    <property type="match status" value="1"/>
</dbReference>
<feature type="compositionally biased region" description="Low complexity" evidence="18">
    <location>
        <begin position="2482"/>
        <end position="2493"/>
    </location>
</feature>
<accession>A0AAE0DEF5</accession>
<dbReference type="InterPro" id="IPR017441">
    <property type="entry name" value="Protein_kinase_ATP_BS"/>
</dbReference>
<dbReference type="Gene3D" id="3.30.1010.10">
    <property type="entry name" value="Phosphatidylinositol 3-kinase Catalytic Subunit, Chain A, domain 4"/>
    <property type="match status" value="1"/>
</dbReference>
<dbReference type="SUPFAM" id="SSF48371">
    <property type="entry name" value="ARM repeat"/>
    <property type="match status" value="1"/>
</dbReference>
<feature type="region of interest" description="Disordered" evidence="18">
    <location>
        <begin position="2289"/>
        <end position="2395"/>
    </location>
</feature>
<evidence type="ECO:0000256" key="4">
    <source>
        <dbReference type="ARBA" id="ARBA00006209"/>
    </source>
</evidence>
<gene>
    <name evidence="22" type="ORF">OEA41_004353</name>
</gene>
<dbReference type="InterPro" id="IPR036940">
    <property type="entry name" value="PI3/4_kinase_cat_sf"/>
</dbReference>
<keyword evidence="13 17" id="KW-0067">ATP-binding</keyword>
<evidence type="ECO:0000256" key="1">
    <source>
        <dbReference type="ARBA" id="ARBA00001686"/>
    </source>
</evidence>
<evidence type="ECO:0000259" key="21">
    <source>
        <dbReference type="PROSITE" id="PS51545"/>
    </source>
</evidence>
<dbReference type="SMART" id="SM00145">
    <property type="entry name" value="PI3Ka"/>
    <property type="match status" value="1"/>
</dbReference>
<comment type="caution">
    <text evidence="22">The sequence shown here is derived from an EMBL/GenBank/DDBJ whole genome shotgun (WGS) entry which is preliminary data.</text>
</comment>
<organism evidence="22 23">
    <name type="scientific">Lepraria neglecta</name>
    <dbReference type="NCBI Taxonomy" id="209136"/>
    <lineage>
        <taxon>Eukaryota</taxon>
        <taxon>Fungi</taxon>
        <taxon>Dikarya</taxon>
        <taxon>Ascomycota</taxon>
        <taxon>Pezizomycotina</taxon>
        <taxon>Lecanoromycetes</taxon>
        <taxon>OSLEUM clade</taxon>
        <taxon>Lecanoromycetidae</taxon>
        <taxon>Lecanorales</taxon>
        <taxon>Lecanorineae</taxon>
        <taxon>Stereocaulaceae</taxon>
        <taxon>Lepraria</taxon>
    </lineage>
</organism>
<evidence type="ECO:0000313" key="22">
    <source>
        <dbReference type="EMBL" id="KAK3167907.1"/>
    </source>
</evidence>
<evidence type="ECO:0000256" key="11">
    <source>
        <dbReference type="ARBA" id="ARBA00022741"/>
    </source>
</evidence>
<dbReference type="InterPro" id="IPR000719">
    <property type="entry name" value="Prot_kinase_dom"/>
</dbReference>
<dbReference type="Pfam" id="PF19274">
    <property type="entry name" value="PI4K_N"/>
    <property type="match status" value="1"/>
</dbReference>
<dbReference type="InterPro" id="IPR018936">
    <property type="entry name" value="PI3/4_kinase_CS"/>
</dbReference>
<dbReference type="Gene3D" id="1.25.40.70">
    <property type="entry name" value="Phosphatidylinositol 3-kinase, accessory domain (PIK)"/>
    <property type="match status" value="1"/>
</dbReference>
<dbReference type="InterPro" id="IPR011009">
    <property type="entry name" value="Kinase-like_dom_sf"/>
</dbReference>
<dbReference type="FunFam" id="1.10.510.10:FF:000411">
    <property type="entry name" value="Probable Ste20-like kinase Don3"/>
    <property type="match status" value="1"/>
</dbReference>
<evidence type="ECO:0000256" key="13">
    <source>
        <dbReference type="ARBA" id="ARBA00022840"/>
    </source>
</evidence>
<dbReference type="FunFam" id="3.30.200.20:FF:000488">
    <property type="entry name" value="Related to severin kinase"/>
    <property type="match status" value="1"/>
</dbReference>
<evidence type="ECO:0000259" key="19">
    <source>
        <dbReference type="PROSITE" id="PS50011"/>
    </source>
</evidence>
<feature type="compositionally biased region" description="Polar residues" evidence="18">
    <location>
        <begin position="2527"/>
        <end position="2537"/>
    </location>
</feature>
<evidence type="ECO:0000259" key="20">
    <source>
        <dbReference type="PROSITE" id="PS50290"/>
    </source>
</evidence>
<dbReference type="InterPro" id="IPR000403">
    <property type="entry name" value="PI3/4_kinase_cat_dom"/>
</dbReference>
<dbReference type="PROSITE" id="PS00915">
    <property type="entry name" value="PI3_4_KINASE_1"/>
    <property type="match status" value="1"/>
</dbReference>
<dbReference type="FunFam" id="3.30.1010.10:FF:000014">
    <property type="entry name" value="Phosphatidylinositol 4-kinase STT4"/>
    <property type="match status" value="1"/>
</dbReference>
<name>A0AAE0DEF5_9LECA</name>
<keyword evidence="10" id="KW-0479">Metal-binding</keyword>
<dbReference type="PANTHER" id="PTHR10048:SF15">
    <property type="entry name" value="PHOSPHATIDYLINOSITOL 4-KINASE ALPHA"/>
    <property type="match status" value="1"/>
</dbReference>
<dbReference type="InterPro" id="IPR016024">
    <property type="entry name" value="ARM-type_fold"/>
</dbReference>
<evidence type="ECO:0000256" key="14">
    <source>
        <dbReference type="ARBA" id="ARBA00022842"/>
    </source>
</evidence>
<dbReference type="GO" id="GO:0005886">
    <property type="term" value="C:plasma membrane"/>
    <property type="evidence" value="ECO:0007669"/>
    <property type="project" value="TreeGrafter"/>
</dbReference>
<dbReference type="InterPro" id="IPR001263">
    <property type="entry name" value="PI3K_accessory_dom"/>
</dbReference>
<feature type="domain" description="PIK helical" evidence="21">
    <location>
        <begin position="1358"/>
        <end position="1544"/>
    </location>
</feature>
<evidence type="ECO:0008006" key="24">
    <source>
        <dbReference type="Google" id="ProtNLM"/>
    </source>
</evidence>
<comment type="similarity">
    <text evidence="5">Belongs to the protein kinase superfamily. STE Ser/Thr protein kinase family. STE20 subfamily.</text>
</comment>
<feature type="compositionally biased region" description="Polar residues" evidence="18">
    <location>
        <begin position="2567"/>
        <end position="2581"/>
    </location>
</feature>
<dbReference type="Pfam" id="PF00069">
    <property type="entry name" value="Pkinase"/>
    <property type="match status" value="1"/>
</dbReference>
<protein>
    <recommendedName>
        <fullName evidence="24">Phosphatidylinositol 4-kinase</fullName>
    </recommendedName>
</protein>
<dbReference type="FunFam" id="1.25.40.70:FF:000011">
    <property type="entry name" value="Phosphatidylinositol 4-kinase alpha"/>
    <property type="match status" value="1"/>
</dbReference>
<dbReference type="GO" id="GO:0005737">
    <property type="term" value="C:cytoplasm"/>
    <property type="evidence" value="ECO:0007669"/>
    <property type="project" value="UniProtKB-SubCell"/>
</dbReference>
<keyword evidence="23" id="KW-1185">Reference proteome</keyword>
<comment type="catalytic activity">
    <reaction evidence="15">
        <text>L-threonyl-[protein] + ATP = O-phospho-L-threonyl-[protein] + ADP + H(+)</text>
        <dbReference type="Rhea" id="RHEA:46608"/>
        <dbReference type="Rhea" id="RHEA-COMP:11060"/>
        <dbReference type="Rhea" id="RHEA-COMP:11605"/>
        <dbReference type="ChEBI" id="CHEBI:15378"/>
        <dbReference type="ChEBI" id="CHEBI:30013"/>
        <dbReference type="ChEBI" id="CHEBI:30616"/>
        <dbReference type="ChEBI" id="CHEBI:61977"/>
        <dbReference type="ChEBI" id="CHEBI:456216"/>
        <dbReference type="EC" id="2.7.11.1"/>
    </reaction>
</comment>
<dbReference type="PROSITE" id="PS00916">
    <property type="entry name" value="PI3_4_KINASE_2"/>
    <property type="match status" value="1"/>
</dbReference>
<feature type="region of interest" description="Disordered" evidence="18">
    <location>
        <begin position="2567"/>
        <end position="2593"/>
    </location>
</feature>
<dbReference type="CDD" id="cd06609">
    <property type="entry name" value="STKc_MST3_like"/>
    <property type="match status" value="1"/>
</dbReference>
<feature type="compositionally biased region" description="Polar residues" evidence="18">
    <location>
        <begin position="2367"/>
        <end position="2393"/>
    </location>
</feature>
<dbReference type="Gene3D" id="1.10.510.10">
    <property type="entry name" value="Transferase(Phosphotransferase) domain 1"/>
    <property type="match status" value="1"/>
</dbReference>
<evidence type="ECO:0000256" key="10">
    <source>
        <dbReference type="ARBA" id="ARBA00022723"/>
    </source>
</evidence>
<dbReference type="GO" id="GO:0004674">
    <property type="term" value="F:protein serine/threonine kinase activity"/>
    <property type="evidence" value="ECO:0007669"/>
    <property type="project" value="UniProtKB-KW"/>
</dbReference>
<keyword evidence="7" id="KW-0723">Serine/threonine-protein kinase</keyword>
<evidence type="ECO:0000256" key="8">
    <source>
        <dbReference type="ARBA" id="ARBA00022553"/>
    </source>
</evidence>
<dbReference type="Pfam" id="PF00454">
    <property type="entry name" value="PI3_PI4_kinase"/>
    <property type="match status" value="1"/>
</dbReference>
<evidence type="ECO:0000256" key="9">
    <source>
        <dbReference type="ARBA" id="ARBA00022679"/>
    </source>
</evidence>
<dbReference type="PROSITE" id="PS50011">
    <property type="entry name" value="PROTEIN_KINASE_DOM"/>
    <property type="match status" value="1"/>
</dbReference>
<keyword evidence="8" id="KW-0597">Phosphoprotein</keyword>
<evidence type="ECO:0000256" key="15">
    <source>
        <dbReference type="ARBA" id="ARBA00047899"/>
    </source>
</evidence>
<dbReference type="SMART" id="SM00220">
    <property type="entry name" value="S_TKc"/>
    <property type="match status" value="1"/>
</dbReference>
<feature type="region of interest" description="Disordered" evidence="18">
    <location>
        <begin position="464"/>
        <end position="491"/>
    </location>
</feature>
<dbReference type="FunFam" id="1.10.1070.11:FF:000022">
    <property type="entry name" value="Phosphatidylinositol 4-kinase stt4"/>
    <property type="match status" value="1"/>
</dbReference>
<evidence type="ECO:0000256" key="3">
    <source>
        <dbReference type="ARBA" id="ARBA00004496"/>
    </source>
</evidence>
<comment type="catalytic activity">
    <reaction evidence="16">
        <text>L-seryl-[protein] + ATP = O-phospho-L-seryl-[protein] + ADP + H(+)</text>
        <dbReference type="Rhea" id="RHEA:17989"/>
        <dbReference type="Rhea" id="RHEA-COMP:9863"/>
        <dbReference type="Rhea" id="RHEA-COMP:11604"/>
        <dbReference type="ChEBI" id="CHEBI:15378"/>
        <dbReference type="ChEBI" id="CHEBI:29999"/>
        <dbReference type="ChEBI" id="CHEBI:30616"/>
        <dbReference type="ChEBI" id="CHEBI:83421"/>
        <dbReference type="ChEBI" id="CHEBI:456216"/>
        <dbReference type="EC" id="2.7.11.1"/>
    </reaction>
</comment>
<sequence>MNGHHRLRGKALEKIALLSATPTQKSDLTRLYDACPIGLPQNGQSLAQSPISPAELDVLLALCKAAPLLDDLETADRLLKQLSPYLLEAPTQAISPSPFIRSIEPSPWEALTYDLTSAVLAIGMRHQALHDHVFDCTIGYLRTCLQAVNLASVKRPRSDSTGDGAIEETLETAAVSVSLLGFLEAISLYTNFYNVSERLDLVNILRQILDENLMVSVEGVFSSIRTFECSNRALVDWKSYTKRYAAAGRPLGAMLLQRGFMRFLVSCSSLHISTAEQLRKTDIFEILTSDKEFFQQEHHEASTALLEVLTDITSESMRLLEDGSDYLQLGSAWQQQLAFTVKAYTLHVFLNCTVADEEIADVDILMSWLEDAMADPVQMADDTLACVVLRSLAVIARFSPAIASNLARSLPRFVVQGGIKGETVIVAARSLTFIFRMLSQDAVITGLYSLGNVLSARSGTDRPISGAELPNGTANSSKTTGPYSQHSPGSAISLDLSGEEETAAAYGNIVRAIVSMATICQDDKITALAQSMLLQKLGRVSLAVDLYIITETAKLAIAGGPIEFRSLLKLYARLGHDAVVRGNSTLLESVRNARLFIARALEHDSPLYPIYLIHLLETIVSKGDVHESDNTHQADVDLAAREIVELVPPLATLASVRTDKAEISDDENVGRLHHEAWFNVVVHGINPISSYGQQCSSQLRTLAMHSRSLIAEERADQFESEIELNTVLRRGMNAPHIADQKKRLILLLPRCESDIRGLSYPKVVFLSAAYLVETLRAGAGDCSHILTYFLDPSLNGSAMENCMTAIADEVMMVYLRTLLGGPQQDNSAPLIAEQLAAMFTGCCHRVLRVQQIAASCADKIISQMPSSLCQKPSLFALLELLSIMWTSCLDAELDEYELKANYTSVRGKVSVELSDDYDLRRSTLNNLYKRAKNWVTNVINIAPLDVKGLLQTYLSEYDDEGAYGHVSLGRSFALEMGSIIPSSDQRLGAIDRHGELNINTASDFIAQYTTRQEYRYADTLPEHDREWASFLHLKRNDNQLPNGVKPEVDDDQAVLAHLEHRTLDGKFVSIGELRDMLRRAAALLCKTNNDQCAIVQHLVGIPFSMFTKQSIKLGISLWLGIINENPRMEPRILAVIAENWERTVRNRVGVFSRKLQHLDPFYVKEEFAPSEKDVLMNKQQAAHNLIAPHLRMLQFLSSHFNASRLNSPHSQRIFHKLVEVTLEGLKHSSGHPLARDFHFQVILFGLNVLRHGTGLDQAARWRLKDNILSAALFWFSYPPRWSFGGNRLQIKAEVQLLADVERSLRAVSSLFAKTIGNLQSLAVKQDLLLLLLEDEQTRLIVWLYPLDHEKRHVFSPSHNGKVPSDAVLLSVLKTAWTEHPGLAIQLTTRFASVKLANDVRSLLLRFPERALEEPDALQILIGASLPTDVSFQLKYLLYWAAVNPITAVTYFLPEYRNDPFIIQYAMRALESHTVDVTFFYVPQIVQTLRYDVLGYVQRYIIETAKFSQLFAHQIIWNMTANAYKDEDSSIEDSLKPTLDIVRDRMTASFSGPDKGFYEREFSFFNEITDISGKLRPFIKRSKPEKKQKIEEELRKIKVEVGVYLPSNPDGTVIGIDRKSGKPLQSHAKAPYMATFRIKKNRGGMEGTDDMLQKTNQNAETGQNGAVTQEGTYEVWQSAIFKVGDDCRQDVLALQMIAAFRGIFNNVGLDVYVYPYRVTATAPGCGVIDVLPNSISRDMLGREAVNGLYDYFVSKYGAENSIRFQEARNNFVKSMAAYSVISYLLQFKDRHNGNIMVDDAGHILHIDFGFCFDIAPGGVRFERAPFKLTSEMVAVMGGSTNSQSYKWFEELCIKAFLASRQHTEKLCHIVVLMLGSGLPCFKPETITHLRQRFVLEKSEREAADFMRDLVKKSYSSYSTKGYDQFQLLTNGKLRWETAAQDMANMSSHNGAGSVDPETLYSRQNCIGGGSFGKVYKGVDRRTGQAVAIKIIDVENAEDEVEDIIQEISILSELHSPYVTQYHGSFLKGSDLWIIMEFCSGGSCADLLKPGIIAEEYITIIIRELLMGLDYLHSDKKLHRDIKAANILLGANGQVKLADFGVSGQLSATMTKKNTFVGTPFWMAPEVIKQSGYDHKADIWSLGITALELAKGEPPYSDIHPMKVLFLIPKNPPPALQGDFSKGFKEFVDLCLKRSPQERSSAKELLKHPFIRRAKKTTYLTELIERYERWQAVHGDQESDDGSDDSNQEQHGRPEDEDLWDFGTVRPAGGRGAGLKAMNDSAANARAYHGSNAHSIYRSPDRKSKGNSRANAPENFEDTVKVNTPAAGQPRGWSPQRKPLITSTPLSPGAAARVPLPPSPAKNNNKPSQAQTPSHTAQTPNTPEVKTQNDSPQTSDYDRKLQESLAADMEILNMGPNINEGLRSSGLRREDYSPKPAKAPASRAQFANLPEIPPFRAEPEGQRPHEYLPAMASSPAMPQREQHLPTPVQQQPLPQGSFNDFLASHPPTLAPVTNQPRQQRDTAAPRASMESNSSATSFPTGDPDDELTALNSVLIPALQSALQRRSHRLTQSLTENANKSRTATPAEKEAMDQEDRKFKHAHERIKSRILKLAGIFADIERLDQEAMVGMGGGVGPFLEGMLEEILVRIEEVQEEPAPAR</sequence>
<comment type="similarity">
    <text evidence="4">Belongs to the PI3/PI4-kinase family. Type III PI4K subfamily.</text>
</comment>
<keyword evidence="6" id="KW-0963">Cytoplasm</keyword>
<comment type="subcellular location">
    <subcellularLocation>
        <location evidence="3">Cytoplasm</location>
    </subcellularLocation>
</comment>
<dbReference type="GO" id="GO:0048015">
    <property type="term" value="P:phosphatidylinositol-mediated signaling"/>
    <property type="evidence" value="ECO:0007669"/>
    <property type="project" value="TreeGrafter"/>
</dbReference>
<dbReference type="PROSITE" id="PS51545">
    <property type="entry name" value="PIK_HELICAL"/>
    <property type="match status" value="1"/>
</dbReference>
<evidence type="ECO:0000256" key="6">
    <source>
        <dbReference type="ARBA" id="ARBA00022490"/>
    </source>
</evidence>
<feature type="binding site" evidence="17">
    <location>
        <position position="1988"/>
    </location>
    <ligand>
        <name>ATP</name>
        <dbReference type="ChEBI" id="CHEBI:30616"/>
    </ligand>
</feature>
<keyword evidence="12" id="KW-0418">Kinase</keyword>
<keyword evidence="11 17" id="KW-0547">Nucleotide-binding</keyword>
<evidence type="ECO:0000313" key="23">
    <source>
        <dbReference type="Proteomes" id="UP001276659"/>
    </source>
</evidence>
<dbReference type="GO" id="GO:0005524">
    <property type="term" value="F:ATP binding"/>
    <property type="evidence" value="ECO:0007669"/>
    <property type="project" value="UniProtKB-UniRule"/>
</dbReference>
<feature type="compositionally biased region" description="Acidic residues" evidence="18">
    <location>
        <begin position="2236"/>
        <end position="2245"/>
    </location>
</feature>
<evidence type="ECO:0000256" key="7">
    <source>
        <dbReference type="ARBA" id="ARBA00022527"/>
    </source>
</evidence>
<dbReference type="InterPro" id="IPR015433">
    <property type="entry name" value="PI3/4_kinase"/>
</dbReference>